<feature type="compositionally biased region" description="Polar residues" evidence="1">
    <location>
        <begin position="50"/>
        <end position="60"/>
    </location>
</feature>
<feature type="region of interest" description="Disordered" evidence="1">
    <location>
        <begin position="22"/>
        <end position="60"/>
    </location>
</feature>
<feature type="compositionally biased region" description="Basic and acidic residues" evidence="1">
    <location>
        <begin position="36"/>
        <end position="47"/>
    </location>
</feature>
<dbReference type="EMBL" id="GIFC01003612">
    <property type="protein sequence ID" value="MXU85695.1"/>
    <property type="molecule type" value="Transcribed_RNA"/>
</dbReference>
<evidence type="ECO:0000313" key="2">
    <source>
        <dbReference type="EMBL" id="MXU85695.1"/>
    </source>
</evidence>
<organism evidence="2">
    <name type="scientific">Ixodes ricinus</name>
    <name type="common">Common tick</name>
    <name type="synonym">Acarus ricinus</name>
    <dbReference type="NCBI Taxonomy" id="34613"/>
    <lineage>
        <taxon>Eukaryota</taxon>
        <taxon>Metazoa</taxon>
        <taxon>Ecdysozoa</taxon>
        <taxon>Arthropoda</taxon>
        <taxon>Chelicerata</taxon>
        <taxon>Arachnida</taxon>
        <taxon>Acari</taxon>
        <taxon>Parasitiformes</taxon>
        <taxon>Ixodida</taxon>
        <taxon>Ixodoidea</taxon>
        <taxon>Ixodidae</taxon>
        <taxon>Ixodinae</taxon>
        <taxon>Ixodes</taxon>
    </lineage>
</organism>
<proteinExistence type="predicted"/>
<reference evidence="2" key="1">
    <citation type="submission" date="2019-12" db="EMBL/GenBank/DDBJ databases">
        <title>An insight into the sialome of adult female Ixodes ricinus ticks feeding for 6 days.</title>
        <authorList>
            <person name="Perner J."/>
            <person name="Ribeiro J.M.C."/>
        </authorList>
    </citation>
    <scope>NUCLEOTIDE SEQUENCE</scope>
    <source>
        <strain evidence="2">Semi-engorged</strain>
        <tissue evidence="2">Salivary glands</tissue>
    </source>
</reference>
<sequence length="87" mass="9527">MSGLSTCRRQTPHALAVLSASGSHLGSCTGGASNVKRQEFSRKEEIRSQMPWTSEQSCSNRSDCIPVSLDESAMRCPTLYTSVMLRM</sequence>
<feature type="compositionally biased region" description="Polar residues" evidence="1">
    <location>
        <begin position="22"/>
        <end position="32"/>
    </location>
</feature>
<accession>A0A6B0UAN5</accession>
<protein>
    <submittedName>
        <fullName evidence="2">Putative secreted protein</fullName>
    </submittedName>
</protein>
<name>A0A6B0UAN5_IXORI</name>
<dbReference type="AlphaFoldDB" id="A0A6B0UAN5"/>
<evidence type="ECO:0000256" key="1">
    <source>
        <dbReference type="SAM" id="MobiDB-lite"/>
    </source>
</evidence>